<evidence type="ECO:0000259" key="21">
    <source>
        <dbReference type="PROSITE" id="PS51786"/>
    </source>
</evidence>
<keyword evidence="7 14" id="KW-0067">ATP-binding</keyword>
<evidence type="ECO:0000256" key="9">
    <source>
        <dbReference type="ARBA" id="ARBA00050665"/>
    </source>
</evidence>
<dbReference type="PROSITE" id="PS51786">
    <property type="entry name" value="LON_PROTEOLYTIC"/>
    <property type="match status" value="1"/>
</dbReference>
<evidence type="ECO:0000256" key="17">
    <source>
        <dbReference type="PIRSR" id="PIRSR001174-2"/>
    </source>
</evidence>
<dbReference type="Gene3D" id="1.20.58.1480">
    <property type="match status" value="1"/>
</dbReference>
<evidence type="ECO:0000256" key="4">
    <source>
        <dbReference type="ARBA" id="ARBA00022741"/>
    </source>
</evidence>
<evidence type="ECO:0000256" key="8">
    <source>
        <dbReference type="ARBA" id="ARBA00023016"/>
    </source>
</evidence>
<evidence type="ECO:0000256" key="1">
    <source>
        <dbReference type="ARBA" id="ARBA00004496"/>
    </source>
</evidence>
<feature type="domain" description="Lon N-terminal" evidence="22">
    <location>
        <begin position="10"/>
        <end position="205"/>
    </location>
</feature>
<sequence>MNDIILSERLPVLALRGLCVFPKMLVHFDVGREKSIRAVDEAMRTNQEIFLVAQKNVATDKPGMDDLYEIGTVAHIRQVLKLPGDTVRILVEGEYRAHVTQWIQEEPFFRGRVELLPDGKYNPDAVRSEALLRQCLQLFDQFLELTPKSVQEGLHQVFASEDLSYVADFAAQNASISYSDKQRVLEQLVPTKRAAVISAMLAKEIEVLRLENELQEKVQESVNRSQKEYYIREQMKVLRRELGDDEDSEILEYEERIEALKLPEEVDKKLHKEVQRLARQPGGSSEAAVIRNYLDICLELPWNERTKERVDVKAAKKLLDHDHFGLDKVKERVLEVLAVKKMAPELPGQIICLVGPPGTGKTSIAMSIAKSLNRKLARISLGGVHDEADIRGHRKTYIGAMPGRIINGILQAGTRNPLMLLDEIDKMGADYKGDPSAALLEVLDSEQNGTFRDHYIELPFDLSECMFITTANTLDTVPRPLLDRMEVIELSSYTDEEKLRIAKDHLLPKVMARHGLTKQQLRVTDEAIRETITCYTRESGVRNLERQMAAICRKADMRFVSDNAPKRITVTGANLEEFLGVRRYLPDEKPATDQVGLVTGLAWTSVGGETLEVEVNVVDGTGKLELTGNLGDVMKESAHAAMSYIRSRAAKFGIAPDFYQTKDIHVHFPEGAVPKDGPSAGITVCTAMVSALTGATVRRDIAMTGEISIRGRVLAIGGLKEKTMAALRHGVKTVIIPAANEKDLEEIDQTVRKALNFITVRHVDAVIEAALDFGPCQKNDVPTEPEPEPQPAKELPLPVPETGGDRTGLRQ</sequence>
<dbReference type="EMBL" id="DVJJ01000078">
    <property type="protein sequence ID" value="HIS64733.1"/>
    <property type="molecule type" value="Genomic_DNA"/>
</dbReference>
<dbReference type="GO" id="GO:0004252">
    <property type="term" value="F:serine-type endopeptidase activity"/>
    <property type="evidence" value="ECO:0007669"/>
    <property type="project" value="UniProtKB-UniRule"/>
</dbReference>
<dbReference type="Pfam" id="PF00004">
    <property type="entry name" value="AAA"/>
    <property type="match status" value="1"/>
</dbReference>
<keyword evidence="3 14" id="KW-0645">Protease</keyword>
<dbReference type="InterPro" id="IPR020568">
    <property type="entry name" value="Ribosomal_Su5_D2-typ_SF"/>
</dbReference>
<dbReference type="Pfam" id="PF22667">
    <property type="entry name" value="Lon_lid"/>
    <property type="match status" value="1"/>
</dbReference>
<dbReference type="FunFam" id="3.40.50.300:FF:000021">
    <property type="entry name" value="Lon protease homolog"/>
    <property type="match status" value="1"/>
</dbReference>
<dbReference type="InterPro" id="IPR003111">
    <property type="entry name" value="Lon_prtase_N"/>
</dbReference>
<evidence type="ECO:0000313" key="23">
    <source>
        <dbReference type="EMBL" id="HIS64733.1"/>
    </source>
</evidence>
<dbReference type="InterPro" id="IPR054594">
    <property type="entry name" value="Lon_lid"/>
</dbReference>
<evidence type="ECO:0000259" key="22">
    <source>
        <dbReference type="PROSITE" id="PS51787"/>
    </source>
</evidence>
<dbReference type="PANTHER" id="PTHR10046">
    <property type="entry name" value="ATP DEPENDENT LON PROTEASE FAMILY MEMBER"/>
    <property type="match status" value="1"/>
</dbReference>
<dbReference type="GO" id="GO:0005737">
    <property type="term" value="C:cytoplasm"/>
    <property type="evidence" value="ECO:0007669"/>
    <property type="project" value="UniProtKB-SubCell"/>
</dbReference>
<comment type="caution">
    <text evidence="23">The sequence shown here is derived from an EMBL/GenBank/DDBJ whole genome shotgun (WGS) entry which is preliminary data.</text>
</comment>
<comment type="induction">
    <text evidence="14">By heat shock.</text>
</comment>
<dbReference type="InterPro" id="IPR003593">
    <property type="entry name" value="AAA+_ATPase"/>
</dbReference>
<dbReference type="InterPro" id="IPR027543">
    <property type="entry name" value="Lon_bac"/>
</dbReference>
<dbReference type="Proteomes" id="UP000886741">
    <property type="component" value="Unassembled WGS sequence"/>
</dbReference>
<evidence type="ECO:0000256" key="12">
    <source>
        <dbReference type="ARBA" id="ARBA00071934"/>
    </source>
</evidence>
<dbReference type="InterPro" id="IPR008269">
    <property type="entry name" value="Lon_proteolytic"/>
</dbReference>
<feature type="binding site" evidence="14 17">
    <location>
        <begin position="355"/>
        <end position="362"/>
    </location>
    <ligand>
        <name>ATP</name>
        <dbReference type="ChEBI" id="CHEBI:30616"/>
    </ligand>
</feature>
<dbReference type="Gene3D" id="1.10.8.60">
    <property type="match status" value="1"/>
</dbReference>
<dbReference type="Pfam" id="PF05362">
    <property type="entry name" value="Lon_C"/>
    <property type="match status" value="1"/>
</dbReference>
<dbReference type="SUPFAM" id="SSF54211">
    <property type="entry name" value="Ribosomal protein S5 domain 2-like"/>
    <property type="match status" value="1"/>
</dbReference>
<dbReference type="Gene3D" id="2.30.130.40">
    <property type="entry name" value="LON domain-like"/>
    <property type="match status" value="1"/>
</dbReference>
<evidence type="ECO:0000256" key="3">
    <source>
        <dbReference type="ARBA" id="ARBA00022670"/>
    </source>
</evidence>
<feature type="active site" evidence="14 16">
    <location>
        <position position="679"/>
    </location>
</feature>
<feature type="domain" description="Lon proteolytic" evidence="21">
    <location>
        <begin position="592"/>
        <end position="773"/>
    </location>
</feature>
<dbReference type="SMART" id="SM00464">
    <property type="entry name" value="LON"/>
    <property type="match status" value="1"/>
</dbReference>
<comment type="subcellular location">
    <subcellularLocation>
        <location evidence="1 14 15">Cytoplasm</location>
    </subcellularLocation>
</comment>
<keyword evidence="6 14" id="KW-0720">Serine protease</keyword>
<reference evidence="23" key="1">
    <citation type="submission" date="2020-10" db="EMBL/GenBank/DDBJ databases">
        <authorList>
            <person name="Gilroy R."/>
        </authorList>
    </citation>
    <scope>NUCLEOTIDE SEQUENCE</scope>
    <source>
        <strain evidence="23">ChiBcec16-1751</strain>
    </source>
</reference>
<dbReference type="PIRSF" id="PIRSF001174">
    <property type="entry name" value="Lon_proteas"/>
    <property type="match status" value="1"/>
</dbReference>
<dbReference type="SMART" id="SM00382">
    <property type="entry name" value="AAA"/>
    <property type="match status" value="1"/>
</dbReference>
<evidence type="ECO:0000256" key="5">
    <source>
        <dbReference type="ARBA" id="ARBA00022801"/>
    </source>
</evidence>
<keyword evidence="2 14" id="KW-0963">Cytoplasm</keyword>
<evidence type="ECO:0000256" key="2">
    <source>
        <dbReference type="ARBA" id="ARBA00022490"/>
    </source>
</evidence>
<dbReference type="GO" id="GO:0004176">
    <property type="term" value="F:ATP-dependent peptidase activity"/>
    <property type="evidence" value="ECO:0007669"/>
    <property type="project" value="UniProtKB-UniRule"/>
</dbReference>
<keyword evidence="5 14" id="KW-0378">Hydrolase</keyword>
<name>A0A9D1JTH9_9FIRM</name>
<organism evidence="23 24">
    <name type="scientific">Candidatus Avoscillospira avistercoris</name>
    <dbReference type="NCBI Taxonomy" id="2840707"/>
    <lineage>
        <taxon>Bacteria</taxon>
        <taxon>Bacillati</taxon>
        <taxon>Bacillota</taxon>
        <taxon>Clostridia</taxon>
        <taxon>Eubacteriales</taxon>
        <taxon>Oscillospiraceae</taxon>
        <taxon>Oscillospiraceae incertae sedis</taxon>
        <taxon>Candidatus Avoscillospira</taxon>
    </lineage>
</organism>
<dbReference type="GO" id="GO:0005524">
    <property type="term" value="F:ATP binding"/>
    <property type="evidence" value="ECO:0007669"/>
    <property type="project" value="UniProtKB-UniRule"/>
</dbReference>
<dbReference type="InterPro" id="IPR004815">
    <property type="entry name" value="Lon_bac/euk-typ"/>
</dbReference>
<gene>
    <name evidence="14 23" type="primary">lon</name>
    <name evidence="23" type="ORF">IAA83_05095</name>
</gene>
<dbReference type="Gene3D" id="1.20.5.5270">
    <property type="match status" value="1"/>
</dbReference>
<dbReference type="Gene3D" id="3.40.50.300">
    <property type="entry name" value="P-loop containing nucleotide triphosphate hydrolases"/>
    <property type="match status" value="1"/>
</dbReference>
<evidence type="ECO:0000256" key="6">
    <source>
        <dbReference type="ARBA" id="ARBA00022825"/>
    </source>
</evidence>
<dbReference type="InterPro" id="IPR014721">
    <property type="entry name" value="Ribsml_uS5_D2-typ_fold_subgr"/>
</dbReference>
<keyword evidence="4 14" id="KW-0547">Nucleotide-binding</keyword>
<dbReference type="EC" id="3.4.21.53" evidence="11 14"/>
<dbReference type="GO" id="GO:0043565">
    <property type="term" value="F:sequence-specific DNA binding"/>
    <property type="evidence" value="ECO:0007669"/>
    <property type="project" value="UniProtKB-UniRule"/>
</dbReference>
<comment type="subunit">
    <text evidence="14 15">Homohexamer. Organized in a ring with a central cavity.</text>
</comment>
<dbReference type="PROSITE" id="PS51787">
    <property type="entry name" value="LON_N"/>
    <property type="match status" value="1"/>
</dbReference>
<dbReference type="InterPro" id="IPR027417">
    <property type="entry name" value="P-loop_NTPase"/>
</dbReference>
<dbReference type="GO" id="GO:0006515">
    <property type="term" value="P:protein quality control for misfolded or incompletely synthesized proteins"/>
    <property type="evidence" value="ECO:0007669"/>
    <property type="project" value="UniProtKB-UniRule"/>
</dbReference>
<keyword evidence="8 14" id="KW-0346">Stress response</keyword>
<accession>A0A9D1JTH9</accession>
<evidence type="ECO:0000256" key="7">
    <source>
        <dbReference type="ARBA" id="ARBA00022840"/>
    </source>
</evidence>
<protein>
    <recommendedName>
        <fullName evidence="12 14">Lon protease</fullName>
        <ecNumber evidence="11 14">3.4.21.53</ecNumber>
    </recommendedName>
    <alternativeName>
        <fullName evidence="13 14">ATP-dependent protease La</fullName>
    </alternativeName>
</protein>
<feature type="region of interest" description="Disordered" evidence="20">
    <location>
        <begin position="775"/>
        <end position="811"/>
    </location>
</feature>
<dbReference type="SUPFAM" id="SSF88697">
    <property type="entry name" value="PUA domain-like"/>
    <property type="match status" value="1"/>
</dbReference>
<evidence type="ECO:0000256" key="15">
    <source>
        <dbReference type="PIRNR" id="PIRNR001174"/>
    </source>
</evidence>
<evidence type="ECO:0000256" key="10">
    <source>
        <dbReference type="ARBA" id="ARBA00053875"/>
    </source>
</evidence>
<comment type="function">
    <text evidence="10 14">ATP-dependent serine protease that mediates the selective degradation of mutant and abnormal proteins as well as certain short-lived regulatory proteins. Required for cellular homeostasis and for survival from DNA damage and developmental changes induced by stress. Degrades polypeptides processively to yield small peptide fragments that are 5 to 10 amino acids long. Binds to DNA in a double-stranded, site-specific manner.</text>
</comment>
<dbReference type="Pfam" id="PF02190">
    <property type="entry name" value="LON_substr_bdg"/>
    <property type="match status" value="1"/>
</dbReference>
<dbReference type="SUPFAM" id="SSF52540">
    <property type="entry name" value="P-loop containing nucleoside triphosphate hydrolases"/>
    <property type="match status" value="1"/>
</dbReference>
<dbReference type="InterPro" id="IPR008268">
    <property type="entry name" value="Peptidase_S16_AS"/>
</dbReference>
<evidence type="ECO:0000256" key="18">
    <source>
        <dbReference type="PROSITE-ProRule" id="PRU01122"/>
    </source>
</evidence>
<evidence type="ECO:0000256" key="19">
    <source>
        <dbReference type="RuleBase" id="RU000591"/>
    </source>
</evidence>
<feature type="active site" evidence="14 16">
    <location>
        <position position="722"/>
    </location>
</feature>
<evidence type="ECO:0000256" key="16">
    <source>
        <dbReference type="PIRSR" id="PIRSR001174-1"/>
    </source>
</evidence>
<comment type="similarity">
    <text evidence="14 15 18 19">Belongs to the peptidase S16 family.</text>
</comment>
<dbReference type="Gene3D" id="3.30.230.10">
    <property type="match status" value="1"/>
</dbReference>
<evidence type="ECO:0000256" key="11">
    <source>
        <dbReference type="ARBA" id="ARBA00066743"/>
    </source>
</evidence>
<dbReference type="AlphaFoldDB" id="A0A9D1JTH9"/>
<dbReference type="NCBIfam" id="TIGR00763">
    <property type="entry name" value="lon"/>
    <property type="match status" value="1"/>
</dbReference>
<dbReference type="GO" id="GO:0034605">
    <property type="term" value="P:cellular response to heat"/>
    <property type="evidence" value="ECO:0007669"/>
    <property type="project" value="UniProtKB-UniRule"/>
</dbReference>
<evidence type="ECO:0000313" key="24">
    <source>
        <dbReference type="Proteomes" id="UP000886741"/>
    </source>
</evidence>
<dbReference type="InterPro" id="IPR027065">
    <property type="entry name" value="Lon_Prtase"/>
</dbReference>
<dbReference type="InterPro" id="IPR046336">
    <property type="entry name" value="Lon_prtase_N_sf"/>
</dbReference>
<dbReference type="CDD" id="cd19500">
    <property type="entry name" value="RecA-like_Lon"/>
    <property type="match status" value="1"/>
</dbReference>
<dbReference type="PROSITE" id="PS01046">
    <property type="entry name" value="LON_SER"/>
    <property type="match status" value="1"/>
</dbReference>
<evidence type="ECO:0000256" key="20">
    <source>
        <dbReference type="SAM" id="MobiDB-lite"/>
    </source>
</evidence>
<comment type="catalytic activity">
    <reaction evidence="9 14 15 18">
        <text>Hydrolysis of proteins in presence of ATP.</text>
        <dbReference type="EC" id="3.4.21.53"/>
    </reaction>
</comment>
<dbReference type="HAMAP" id="MF_01973">
    <property type="entry name" value="lon_bact"/>
    <property type="match status" value="1"/>
</dbReference>
<proteinExistence type="evidence at transcript level"/>
<dbReference type="GO" id="GO:0016887">
    <property type="term" value="F:ATP hydrolysis activity"/>
    <property type="evidence" value="ECO:0007669"/>
    <property type="project" value="UniProtKB-UniRule"/>
</dbReference>
<evidence type="ECO:0000256" key="13">
    <source>
        <dbReference type="ARBA" id="ARBA00082722"/>
    </source>
</evidence>
<dbReference type="InterPro" id="IPR015947">
    <property type="entry name" value="PUA-like_sf"/>
</dbReference>
<dbReference type="InterPro" id="IPR003959">
    <property type="entry name" value="ATPase_AAA_core"/>
</dbReference>
<dbReference type="PRINTS" id="PR00830">
    <property type="entry name" value="ENDOLAPTASE"/>
</dbReference>
<reference evidence="23" key="2">
    <citation type="journal article" date="2021" name="PeerJ">
        <title>Extensive microbial diversity within the chicken gut microbiome revealed by metagenomics and culture.</title>
        <authorList>
            <person name="Gilroy R."/>
            <person name="Ravi A."/>
            <person name="Getino M."/>
            <person name="Pursley I."/>
            <person name="Horton D.L."/>
            <person name="Alikhan N.F."/>
            <person name="Baker D."/>
            <person name="Gharbi K."/>
            <person name="Hall N."/>
            <person name="Watson M."/>
            <person name="Adriaenssens E.M."/>
            <person name="Foster-Nyarko E."/>
            <person name="Jarju S."/>
            <person name="Secka A."/>
            <person name="Antonio M."/>
            <person name="Oren A."/>
            <person name="Chaudhuri R.R."/>
            <person name="La Ragione R."/>
            <person name="Hildebrand F."/>
            <person name="Pallen M.J."/>
        </authorList>
    </citation>
    <scope>NUCLEOTIDE SEQUENCE</scope>
    <source>
        <strain evidence="23">ChiBcec16-1751</strain>
    </source>
</reference>
<evidence type="ECO:0000256" key="14">
    <source>
        <dbReference type="HAMAP-Rule" id="MF_01973"/>
    </source>
</evidence>